<organism evidence="1 2">
    <name type="scientific">Rotaria magnacalcarata</name>
    <dbReference type="NCBI Taxonomy" id="392030"/>
    <lineage>
        <taxon>Eukaryota</taxon>
        <taxon>Metazoa</taxon>
        <taxon>Spiralia</taxon>
        <taxon>Gnathifera</taxon>
        <taxon>Rotifera</taxon>
        <taxon>Eurotatoria</taxon>
        <taxon>Bdelloidea</taxon>
        <taxon>Philodinida</taxon>
        <taxon>Philodinidae</taxon>
        <taxon>Rotaria</taxon>
    </lineage>
</organism>
<gene>
    <name evidence="1" type="ORF">SMN809_LOCUS51999</name>
</gene>
<sequence>CHSVGGGSDISMLAGWLADFVPYISDGTGHYRKARCDHHHYTQVFIITHD</sequence>
<proteinExistence type="predicted"/>
<name>A0A8S3CFY1_9BILA</name>
<dbReference type="Proteomes" id="UP000676336">
    <property type="component" value="Unassembled WGS sequence"/>
</dbReference>
<comment type="caution">
    <text evidence="1">The sequence shown here is derived from an EMBL/GenBank/DDBJ whole genome shotgun (WGS) entry which is preliminary data.</text>
</comment>
<dbReference type="AlphaFoldDB" id="A0A8S3CFY1"/>
<evidence type="ECO:0000313" key="2">
    <source>
        <dbReference type="Proteomes" id="UP000676336"/>
    </source>
</evidence>
<accession>A0A8S3CFY1</accession>
<protein>
    <submittedName>
        <fullName evidence="1">Uncharacterized protein</fullName>
    </submittedName>
</protein>
<evidence type="ECO:0000313" key="1">
    <source>
        <dbReference type="EMBL" id="CAF4906351.1"/>
    </source>
</evidence>
<feature type="non-terminal residue" evidence="1">
    <location>
        <position position="1"/>
    </location>
</feature>
<dbReference type="EMBL" id="CAJOBI010175613">
    <property type="protein sequence ID" value="CAF4906351.1"/>
    <property type="molecule type" value="Genomic_DNA"/>
</dbReference>
<reference evidence="1" key="1">
    <citation type="submission" date="2021-02" db="EMBL/GenBank/DDBJ databases">
        <authorList>
            <person name="Nowell W R."/>
        </authorList>
    </citation>
    <scope>NUCLEOTIDE SEQUENCE</scope>
</reference>